<gene>
    <name evidence="2" type="ORF">SAMN05661053_2854</name>
</gene>
<feature type="transmembrane region" description="Helical" evidence="1">
    <location>
        <begin position="70"/>
        <end position="93"/>
    </location>
</feature>
<protein>
    <submittedName>
        <fullName evidence="2">Uncharacterized protein</fullName>
    </submittedName>
</protein>
<dbReference type="RefSeq" id="WP_109573645.1">
    <property type="nucleotide sequence ID" value="NZ_UHJL01000006.1"/>
</dbReference>
<evidence type="ECO:0000313" key="3">
    <source>
        <dbReference type="Proteomes" id="UP000255423"/>
    </source>
</evidence>
<accession>A0A380S870</accession>
<feature type="transmembrane region" description="Helical" evidence="1">
    <location>
        <begin position="114"/>
        <end position="132"/>
    </location>
</feature>
<keyword evidence="1" id="KW-1133">Transmembrane helix</keyword>
<keyword evidence="1" id="KW-0812">Transmembrane</keyword>
<sequence length="243" mass="28322">MIYKETESVNDKPQEVPDDKIQENVLRGEKLIARSKKSIQTIILADLFIFVIGIATLSLGSIFFDNLFLIIYPILSLFIFFMLFSTASIYYKWLYHILRNLRKWTETRFFPKDAAIGSLFPCIGQFMTFFIFKDILTQQKKILEEHGIYSAPIPTFLLLTPLIPASALFLFFLLTLGMIKSIQFWAFLVFTSFFFPIIRYVFIFKVLFDIFAIITLLIYMKLVQQPISNEKAIAQLNIDNTNP</sequence>
<proteinExistence type="predicted"/>
<dbReference type="Proteomes" id="UP000255423">
    <property type="component" value="Unassembled WGS sequence"/>
</dbReference>
<name>A0A380S870_FIBSU</name>
<evidence type="ECO:0000256" key="1">
    <source>
        <dbReference type="SAM" id="Phobius"/>
    </source>
</evidence>
<feature type="transmembrane region" description="Helical" evidence="1">
    <location>
        <begin position="182"/>
        <end position="200"/>
    </location>
</feature>
<dbReference type="EMBL" id="UHJL01000006">
    <property type="protein sequence ID" value="SUQ26049.1"/>
    <property type="molecule type" value="Genomic_DNA"/>
</dbReference>
<keyword evidence="1" id="KW-0472">Membrane</keyword>
<dbReference type="AlphaFoldDB" id="A0A380S870"/>
<feature type="transmembrane region" description="Helical" evidence="1">
    <location>
        <begin position="42"/>
        <end position="64"/>
    </location>
</feature>
<feature type="transmembrane region" description="Helical" evidence="1">
    <location>
        <begin position="152"/>
        <end position="175"/>
    </location>
</feature>
<organism evidence="2 3">
    <name type="scientific">Fibrobacter succinogenes</name>
    <name type="common">Bacteroides succinogenes</name>
    <dbReference type="NCBI Taxonomy" id="833"/>
    <lineage>
        <taxon>Bacteria</taxon>
        <taxon>Pseudomonadati</taxon>
        <taxon>Fibrobacterota</taxon>
        <taxon>Fibrobacteria</taxon>
        <taxon>Fibrobacterales</taxon>
        <taxon>Fibrobacteraceae</taxon>
        <taxon>Fibrobacter</taxon>
    </lineage>
</organism>
<evidence type="ECO:0000313" key="2">
    <source>
        <dbReference type="EMBL" id="SUQ26049.1"/>
    </source>
</evidence>
<reference evidence="2 3" key="1">
    <citation type="submission" date="2017-08" db="EMBL/GenBank/DDBJ databases">
        <authorList>
            <person name="de Groot N.N."/>
        </authorList>
    </citation>
    <scope>NUCLEOTIDE SEQUENCE [LARGE SCALE GENOMIC DNA]</scope>
    <source>
        <strain evidence="2 3">HM2</strain>
    </source>
</reference>